<dbReference type="Gene3D" id="3.10.100.10">
    <property type="entry name" value="Mannose-Binding Protein A, subunit A"/>
    <property type="match status" value="1"/>
</dbReference>
<evidence type="ECO:0000256" key="2">
    <source>
        <dbReference type="ARBA" id="ARBA00023157"/>
    </source>
</evidence>
<feature type="signal peptide" evidence="4">
    <location>
        <begin position="1"/>
        <end position="28"/>
    </location>
</feature>
<keyword evidence="2" id="KW-1015">Disulfide bond</keyword>
<dbReference type="InterPro" id="IPR016186">
    <property type="entry name" value="C-type_lectin-like/link_sf"/>
</dbReference>
<dbReference type="SMART" id="SM00034">
    <property type="entry name" value="CLECT"/>
    <property type="match status" value="1"/>
</dbReference>
<dbReference type="Proteomes" id="UP000440578">
    <property type="component" value="Unassembled WGS sequence"/>
</dbReference>
<keyword evidence="1 6" id="KW-0430">Lectin</keyword>
<dbReference type="Pfam" id="PF00059">
    <property type="entry name" value="Lectin_C"/>
    <property type="match status" value="1"/>
</dbReference>
<dbReference type="InterPro" id="IPR001304">
    <property type="entry name" value="C-type_lectin-like"/>
</dbReference>
<sequence>MYLSYFCSHFSCLAIAVLLVSLNQECRADVAEETEAVRAAAAKELVDHTHPDIIDRHVVVTDQGVDEAEAGPGACKHFGVFYRNRQLLHTTVTCFKVLCSSGKLRWVADTSCCPAESGLHPESTRQPTSDPCQLRVCEAGQWTLVPDFERCCQHEKEWFPVGSSRPMRGGPCTYHLCHDGRWEEHYNTSCCFDEVGWHTSGTVLFTADPCRTKTCRDSHWTERDTCCSEPATGRKVASGDIVRVDGCTYQLCHESTWRRHVAFSCCQRRGFQYEDGSLVNLGSACRRDRCVDGSWHVVRREHVARGPCATGWHRLGHRCVARMGEGTWHEGEEKCEKHDGTLLAVANKAGWNDLLHVKENITVWLGLRGHEITEGVTEWHWQDGTPRSVPVLWAAGEPQTLPGHVCAYVHHGRAHSASCDERHLVFCERTHCEH</sequence>
<organism evidence="6 7">
    <name type="scientific">Amphibalanus amphitrite</name>
    <name type="common">Striped barnacle</name>
    <name type="synonym">Balanus amphitrite</name>
    <dbReference type="NCBI Taxonomy" id="1232801"/>
    <lineage>
        <taxon>Eukaryota</taxon>
        <taxon>Metazoa</taxon>
        <taxon>Ecdysozoa</taxon>
        <taxon>Arthropoda</taxon>
        <taxon>Crustacea</taxon>
        <taxon>Multicrustacea</taxon>
        <taxon>Cirripedia</taxon>
        <taxon>Thoracica</taxon>
        <taxon>Thoracicalcarea</taxon>
        <taxon>Balanomorpha</taxon>
        <taxon>Balanoidea</taxon>
        <taxon>Balanidae</taxon>
        <taxon>Amphibalaninae</taxon>
        <taxon>Amphibalanus</taxon>
    </lineage>
</organism>
<dbReference type="OrthoDB" id="6133475at2759"/>
<reference evidence="6 7" key="1">
    <citation type="submission" date="2019-07" db="EMBL/GenBank/DDBJ databases">
        <title>Draft genome assembly of a fouling barnacle, Amphibalanus amphitrite (Darwin, 1854): The first reference genome for Thecostraca.</title>
        <authorList>
            <person name="Kim W."/>
        </authorList>
    </citation>
    <scope>NUCLEOTIDE SEQUENCE [LARGE SCALE GENOMIC DNA]</scope>
    <source>
        <strain evidence="6">SNU_AA5</strain>
        <tissue evidence="6">Soma without cirri and trophi</tissue>
    </source>
</reference>
<keyword evidence="4" id="KW-0732">Signal</keyword>
<protein>
    <submittedName>
        <fullName evidence="6">C-type lectin domain family 1 member B</fullName>
    </submittedName>
</protein>
<feature type="chain" id="PRO_5025410697" evidence="4">
    <location>
        <begin position="29"/>
        <end position="434"/>
    </location>
</feature>
<evidence type="ECO:0000256" key="3">
    <source>
        <dbReference type="ARBA" id="ARBA00023180"/>
    </source>
</evidence>
<evidence type="ECO:0000256" key="4">
    <source>
        <dbReference type="SAM" id="SignalP"/>
    </source>
</evidence>
<dbReference type="PANTHER" id="PTHR46490:SF6">
    <property type="entry name" value="ASIALOGLYCOPROTEIN RECEPTOR 1-LIKE-RELATED"/>
    <property type="match status" value="1"/>
</dbReference>
<keyword evidence="3" id="KW-0325">Glycoprotein</keyword>
<comment type="caution">
    <text evidence="6">The sequence shown here is derived from an EMBL/GenBank/DDBJ whole genome shotgun (WGS) entry which is preliminary data.</text>
</comment>
<evidence type="ECO:0000313" key="7">
    <source>
        <dbReference type="Proteomes" id="UP000440578"/>
    </source>
</evidence>
<dbReference type="EMBL" id="VIIS01000433">
    <property type="protein sequence ID" value="KAF0309134.1"/>
    <property type="molecule type" value="Genomic_DNA"/>
</dbReference>
<feature type="domain" description="C-type lectin" evidence="5">
    <location>
        <begin position="327"/>
        <end position="428"/>
    </location>
</feature>
<dbReference type="PROSITE" id="PS50041">
    <property type="entry name" value="C_TYPE_LECTIN_2"/>
    <property type="match status" value="1"/>
</dbReference>
<dbReference type="PANTHER" id="PTHR46490">
    <property type="entry name" value="C-TYPE LECTIN DOMAIN FAMILY 12 MEMBER A-RELATED"/>
    <property type="match status" value="1"/>
</dbReference>
<accession>A0A6A4WZ54</accession>
<evidence type="ECO:0000313" key="6">
    <source>
        <dbReference type="EMBL" id="KAF0309134.1"/>
    </source>
</evidence>
<dbReference type="GO" id="GO:0030246">
    <property type="term" value="F:carbohydrate binding"/>
    <property type="evidence" value="ECO:0007669"/>
    <property type="project" value="UniProtKB-KW"/>
</dbReference>
<evidence type="ECO:0000256" key="1">
    <source>
        <dbReference type="ARBA" id="ARBA00022734"/>
    </source>
</evidence>
<dbReference type="CDD" id="cd00037">
    <property type="entry name" value="CLECT"/>
    <property type="match status" value="1"/>
</dbReference>
<gene>
    <name evidence="6" type="primary">Clec1b</name>
    <name evidence="6" type="ORF">FJT64_019736</name>
</gene>
<dbReference type="AlphaFoldDB" id="A0A6A4WZ54"/>
<dbReference type="SUPFAM" id="SSF56436">
    <property type="entry name" value="C-type lectin-like"/>
    <property type="match status" value="1"/>
</dbReference>
<name>A0A6A4WZ54_AMPAM</name>
<dbReference type="InterPro" id="IPR052309">
    <property type="entry name" value="C-type_Lectin_Domain_Fam1"/>
</dbReference>
<proteinExistence type="predicted"/>
<evidence type="ECO:0000259" key="5">
    <source>
        <dbReference type="PROSITE" id="PS50041"/>
    </source>
</evidence>
<keyword evidence="7" id="KW-1185">Reference proteome</keyword>
<dbReference type="InterPro" id="IPR016187">
    <property type="entry name" value="CTDL_fold"/>
</dbReference>